<dbReference type="PANTHER" id="PTHR30250">
    <property type="entry name" value="PST FAMILY PREDICTED COLANIC ACID TRANSPORTER"/>
    <property type="match status" value="1"/>
</dbReference>
<dbReference type="AlphaFoldDB" id="A0A0F4LQQ0"/>
<evidence type="ECO:0000256" key="2">
    <source>
        <dbReference type="ARBA" id="ARBA00022475"/>
    </source>
</evidence>
<feature type="transmembrane region" description="Helical" evidence="6">
    <location>
        <begin position="254"/>
        <end position="274"/>
    </location>
</feature>
<dbReference type="InterPro" id="IPR050833">
    <property type="entry name" value="Poly_Biosynth_Transport"/>
</dbReference>
<dbReference type="PANTHER" id="PTHR30250:SF21">
    <property type="entry name" value="LIPID II FLIPPASE MURJ"/>
    <property type="match status" value="1"/>
</dbReference>
<feature type="transmembrane region" description="Helical" evidence="6">
    <location>
        <begin position="178"/>
        <end position="196"/>
    </location>
</feature>
<keyword evidence="3 6" id="KW-0812">Transmembrane</keyword>
<feature type="transmembrane region" description="Helical" evidence="6">
    <location>
        <begin position="347"/>
        <end position="370"/>
    </location>
</feature>
<feature type="transmembrane region" description="Helical" evidence="6">
    <location>
        <begin position="507"/>
        <end position="527"/>
    </location>
</feature>
<comment type="subcellular location">
    <subcellularLocation>
        <location evidence="1">Cell membrane</location>
        <topology evidence="1">Multi-pass membrane protein</topology>
    </subcellularLocation>
</comment>
<feature type="transmembrane region" description="Helical" evidence="6">
    <location>
        <begin position="102"/>
        <end position="122"/>
    </location>
</feature>
<feature type="transmembrane region" description="Helical" evidence="6">
    <location>
        <begin position="415"/>
        <end position="434"/>
    </location>
</feature>
<feature type="transmembrane region" description="Helical" evidence="6">
    <location>
        <begin position="382"/>
        <end position="403"/>
    </location>
</feature>
<dbReference type="InterPro" id="IPR024923">
    <property type="entry name" value="PG_synth_SpoVB"/>
</dbReference>
<sequence length="550" mass="61661">MAEQPKTSATNSPDSLLSGSTWITASGIISRALSALYVIPWNIWMGSALIAASANALYGKVYHIYDFFLLISTAGLPSAISKQISHYNALGEYEAGNQLFKQALKVTAIIGVVFAGIMYFGAPEVAQVFTNGDPRSIPAIKALAIAILLLPTLSIMRGYFQGYSLMEPSALSMMFEQLVRVCYMLAITYITMQIRHGNYVDAVTKSTFASFVGASASILYLLGCFWRRRHYFRDLATFGSHNLQFTARDFTKEIVQQAIPFVIIDSTITIFNLFDQSTFNWMMQSFMRISQQQLDYYYSLFGFQANKLIMVIVSLATGVVSSSIPLVSSLYTQQKTESIKQQIRDILCLFMFFMLPAALGMLAVARPLWITFYAYSALGIKIMRLSCVMALLIGLFMVLAAILQALYKNGLAIRYLGIGFVVKIIIQWPLVYWLQAYGPIWATICAMIVICALMVTKINRLYPLPWSQILRRDLWPLIALAVVMLLVVWGIDGLVGQLDTTGGRLRSTGYLMLEIIIGAFIYGYWVLKKRSFDQILHISGDKLRNKLHIK</sequence>
<feature type="transmembrane region" description="Helical" evidence="6">
    <location>
        <begin position="474"/>
        <end position="495"/>
    </location>
</feature>
<dbReference type="RefSeq" id="WP_046317367.1">
    <property type="nucleotide sequence ID" value="NZ_JBHSZT010000005.1"/>
</dbReference>
<reference evidence="7 8" key="1">
    <citation type="submission" date="2015-01" db="EMBL/GenBank/DDBJ databases">
        <title>Comparative genomics of the lactic acid bacteria isolated from the honey bee gut.</title>
        <authorList>
            <person name="Ellegaard K.M."/>
            <person name="Tamarit D."/>
            <person name="Javelind E."/>
            <person name="Olofsson T."/>
            <person name="Andersson S.G."/>
            <person name="Vasquez A."/>
        </authorList>
    </citation>
    <scope>NUCLEOTIDE SEQUENCE [LARGE SCALE GENOMIC DNA]</scope>
    <source>
        <strain evidence="7 8">Bin4</strain>
    </source>
</reference>
<dbReference type="STRING" id="1218492.JG30_13280"/>
<evidence type="ECO:0000256" key="4">
    <source>
        <dbReference type="ARBA" id="ARBA00022989"/>
    </source>
</evidence>
<evidence type="ECO:0000313" key="7">
    <source>
        <dbReference type="EMBL" id="KJY60643.1"/>
    </source>
</evidence>
<dbReference type="Proteomes" id="UP000033558">
    <property type="component" value="Unassembled WGS sequence"/>
</dbReference>
<feature type="transmembrane region" description="Helical" evidence="6">
    <location>
        <begin position="142"/>
        <end position="166"/>
    </location>
</feature>
<keyword evidence="8" id="KW-1185">Reference proteome</keyword>
<dbReference type="EMBL" id="JXJQ01000010">
    <property type="protein sequence ID" value="KJY60643.1"/>
    <property type="molecule type" value="Genomic_DNA"/>
</dbReference>
<feature type="transmembrane region" description="Helical" evidence="6">
    <location>
        <begin position="208"/>
        <end position="226"/>
    </location>
</feature>
<feature type="transmembrane region" description="Helical" evidence="6">
    <location>
        <begin position="35"/>
        <end position="58"/>
    </location>
</feature>
<accession>A0A0F4LQQ0</accession>
<dbReference type="Pfam" id="PF01943">
    <property type="entry name" value="Polysacc_synt"/>
    <property type="match status" value="1"/>
</dbReference>
<dbReference type="CDD" id="cd13124">
    <property type="entry name" value="MATE_SpoVB_like"/>
    <property type="match status" value="1"/>
</dbReference>
<feature type="transmembrane region" description="Helical" evidence="6">
    <location>
        <begin position="440"/>
        <end position="462"/>
    </location>
</feature>
<feature type="transmembrane region" description="Helical" evidence="6">
    <location>
        <begin position="308"/>
        <end position="327"/>
    </location>
</feature>
<keyword evidence="5 6" id="KW-0472">Membrane</keyword>
<evidence type="ECO:0000256" key="5">
    <source>
        <dbReference type="ARBA" id="ARBA00023136"/>
    </source>
</evidence>
<evidence type="ECO:0000256" key="3">
    <source>
        <dbReference type="ARBA" id="ARBA00022692"/>
    </source>
</evidence>
<keyword evidence="4 6" id="KW-1133">Transmembrane helix</keyword>
<protein>
    <submittedName>
        <fullName evidence="7">Polysaccharide biosynthesis family protein</fullName>
    </submittedName>
</protein>
<dbReference type="PIRSF" id="PIRSF038958">
    <property type="entry name" value="PG_synth_SpoVB"/>
    <property type="match status" value="1"/>
</dbReference>
<dbReference type="InterPro" id="IPR002797">
    <property type="entry name" value="Polysacc_synth"/>
</dbReference>
<comment type="caution">
    <text evidence="7">The sequence shown here is derived from an EMBL/GenBank/DDBJ whole genome shotgun (WGS) entry which is preliminary data.</text>
</comment>
<evidence type="ECO:0000256" key="1">
    <source>
        <dbReference type="ARBA" id="ARBA00004651"/>
    </source>
</evidence>
<evidence type="ECO:0000256" key="6">
    <source>
        <dbReference type="SAM" id="Phobius"/>
    </source>
</evidence>
<keyword evidence="2" id="KW-1003">Cell membrane</keyword>
<dbReference type="GO" id="GO:0005886">
    <property type="term" value="C:plasma membrane"/>
    <property type="evidence" value="ECO:0007669"/>
    <property type="project" value="UniProtKB-SubCell"/>
</dbReference>
<proteinExistence type="predicted"/>
<name>A0A0F4LQQ0_9LACO</name>
<organism evidence="7 8">
    <name type="scientific">Bombilactobacillus mellifer</name>
    <dbReference type="NCBI Taxonomy" id="1218492"/>
    <lineage>
        <taxon>Bacteria</taxon>
        <taxon>Bacillati</taxon>
        <taxon>Bacillota</taxon>
        <taxon>Bacilli</taxon>
        <taxon>Lactobacillales</taxon>
        <taxon>Lactobacillaceae</taxon>
        <taxon>Bombilactobacillus</taxon>
    </lineage>
</organism>
<gene>
    <name evidence="7" type="ORF">JG30_13280</name>
</gene>
<dbReference type="HOGENOM" id="CLU_022017_1_1_9"/>
<evidence type="ECO:0000313" key="8">
    <source>
        <dbReference type="Proteomes" id="UP000033558"/>
    </source>
</evidence>
<dbReference type="PATRIC" id="fig|1218492.5.peg.1379"/>